<feature type="transmembrane region" description="Helical" evidence="1">
    <location>
        <begin position="182"/>
        <end position="202"/>
    </location>
</feature>
<dbReference type="EMBL" id="FQYN01000004">
    <property type="protein sequence ID" value="SHJ08405.1"/>
    <property type="molecule type" value="Genomic_DNA"/>
</dbReference>
<feature type="transmembrane region" description="Helical" evidence="1">
    <location>
        <begin position="92"/>
        <end position="112"/>
    </location>
</feature>
<name>A0A1M6GEM4_9BACT</name>
<protein>
    <recommendedName>
        <fullName evidence="4">Dolichyl-phosphate-mannose-protein mannosyltransferase</fullName>
    </recommendedName>
</protein>
<accession>A0A1M6GEM4</accession>
<dbReference type="AlphaFoldDB" id="A0A1M6GEM4"/>
<sequence>MATFHTITGDQNTYLGYAEGLLHGRYSYWYFLPEYVPDTFRNPGYPLFLFLLRLVGAQDMGVRLVQIGLYLLTVGIMLKLAARCEPRSQSWLVRNLLLLLLLPNVQLAYFAAVIFPEVLVAFLLAVYGYVALAWPIGTWRRTLVLALLAALIFQTRPIFILFPGVQLALDFWQTWRKSAFPWLQALALLGLFVASMLPYALWNYRHHGVLKPTSLEGGAGVMQIGFWALRMPGYHEQRYWGNTMGEELMSFTDPAAVPGHIAAFNHEWDVIDAQIKPLLTDRDRRNLRLMAENKDNLFLTYSTAYTLKREKLLMQANLANIRREPGYYLKTRLYTLVRLWVTGVQLNAWRKAATPVAKIKVVYPALVSATTFLLALVSITWTLMRRSILFRSNIWYFSLALVIYFGLVHLPFAIQARYTVPVRLWLFLATAISCSAWLIKYNTMKTNRQLG</sequence>
<evidence type="ECO:0000256" key="1">
    <source>
        <dbReference type="SAM" id="Phobius"/>
    </source>
</evidence>
<feature type="transmembrane region" description="Helical" evidence="1">
    <location>
        <begin position="420"/>
        <end position="439"/>
    </location>
</feature>
<gene>
    <name evidence="2" type="ORF">SAMN02745146_2233</name>
</gene>
<feature type="transmembrane region" description="Helical" evidence="1">
    <location>
        <begin position="143"/>
        <end position="162"/>
    </location>
</feature>
<reference evidence="2 3" key="1">
    <citation type="submission" date="2016-11" db="EMBL/GenBank/DDBJ databases">
        <authorList>
            <person name="Jaros S."/>
            <person name="Januszkiewicz K."/>
            <person name="Wedrychowicz H."/>
        </authorList>
    </citation>
    <scope>NUCLEOTIDE SEQUENCE [LARGE SCALE GENOMIC DNA]</scope>
    <source>
        <strain evidence="2 3">DSM 21074</strain>
    </source>
</reference>
<feature type="transmembrane region" description="Helical" evidence="1">
    <location>
        <begin position="60"/>
        <end position="80"/>
    </location>
</feature>
<evidence type="ECO:0000313" key="2">
    <source>
        <dbReference type="EMBL" id="SHJ08405.1"/>
    </source>
</evidence>
<keyword evidence="3" id="KW-1185">Reference proteome</keyword>
<feature type="transmembrane region" description="Helical" evidence="1">
    <location>
        <begin position="394"/>
        <end position="414"/>
    </location>
</feature>
<evidence type="ECO:0008006" key="4">
    <source>
        <dbReference type="Google" id="ProtNLM"/>
    </source>
</evidence>
<feature type="transmembrane region" description="Helical" evidence="1">
    <location>
        <begin position="361"/>
        <end position="382"/>
    </location>
</feature>
<evidence type="ECO:0000313" key="3">
    <source>
        <dbReference type="Proteomes" id="UP000184418"/>
    </source>
</evidence>
<dbReference type="Proteomes" id="UP000184418">
    <property type="component" value="Unassembled WGS sequence"/>
</dbReference>
<dbReference type="STRING" id="1121955.SAMN02745146_2233"/>
<proteinExistence type="predicted"/>
<keyword evidence="1" id="KW-0472">Membrane</keyword>
<organism evidence="2 3">
    <name type="scientific">Hymenobacter daecheongensis DSM 21074</name>
    <dbReference type="NCBI Taxonomy" id="1121955"/>
    <lineage>
        <taxon>Bacteria</taxon>
        <taxon>Pseudomonadati</taxon>
        <taxon>Bacteroidota</taxon>
        <taxon>Cytophagia</taxon>
        <taxon>Cytophagales</taxon>
        <taxon>Hymenobacteraceae</taxon>
        <taxon>Hymenobacter</taxon>
    </lineage>
</organism>
<keyword evidence="1" id="KW-0812">Transmembrane</keyword>
<keyword evidence="1" id="KW-1133">Transmembrane helix</keyword>
<feature type="transmembrane region" description="Helical" evidence="1">
    <location>
        <begin position="118"/>
        <end position="136"/>
    </location>
</feature>